<gene>
    <name evidence="2" type="ORF">SAMN04489757_13318</name>
</gene>
<evidence type="ECO:0000256" key="1">
    <source>
        <dbReference type="PROSITE-ProRule" id="PRU00182"/>
    </source>
</evidence>
<dbReference type="GO" id="GO:0003723">
    <property type="term" value="F:RNA binding"/>
    <property type="evidence" value="ECO:0007669"/>
    <property type="project" value="UniProtKB-KW"/>
</dbReference>
<dbReference type="Pfam" id="PF06353">
    <property type="entry name" value="DUF1062"/>
    <property type="match status" value="1"/>
</dbReference>
<organism evidence="2 3">
    <name type="scientific">Anaerocolumna aminovalerica</name>
    <dbReference type="NCBI Taxonomy" id="1527"/>
    <lineage>
        <taxon>Bacteria</taxon>
        <taxon>Bacillati</taxon>
        <taxon>Bacillota</taxon>
        <taxon>Clostridia</taxon>
        <taxon>Lachnospirales</taxon>
        <taxon>Lachnospiraceae</taxon>
        <taxon>Anaerocolumna</taxon>
    </lineage>
</organism>
<name>A0A1I5HRZ5_9FIRM</name>
<dbReference type="PROSITE" id="PS50889">
    <property type="entry name" value="S4"/>
    <property type="match status" value="1"/>
</dbReference>
<reference evidence="2 3" key="1">
    <citation type="submission" date="2016-10" db="EMBL/GenBank/DDBJ databases">
        <authorList>
            <person name="de Groot N.N."/>
        </authorList>
    </citation>
    <scope>NUCLEOTIDE SEQUENCE [LARGE SCALE GENOMIC DNA]</scope>
    <source>
        <strain evidence="2 3">DSM 1283</strain>
    </source>
</reference>
<keyword evidence="1" id="KW-0694">RNA-binding</keyword>
<dbReference type="STRING" id="1527.SAMN04489757_13318"/>
<dbReference type="AlphaFoldDB" id="A0A1I5HRZ5"/>
<accession>A0A1I5HRZ5</accession>
<dbReference type="OrthoDB" id="9810886at2"/>
<proteinExistence type="predicted"/>
<protein>
    <submittedName>
        <fullName evidence="2">Uncharacterized protein</fullName>
    </submittedName>
</protein>
<evidence type="ECO:0000313" key="2">
    <source>
        <dbReference type="EMBL" id="SFO50601.1"/>
    </source>
</evidence>
<dbReference type="InterPro" id="IPR036986">
    <property type="entry name" value="S4_RNA-bd_sf"/>
</dbReference>
<dbReference type="Proteomes" id="UP000198806">
    <property type="component" value="Unassembled WGS sequence"/>
</dbReference>
<dbReference type="Gene3D" id="3.10.290.10">
    <property type="entry name" value="RNA-binding S4 domain"/>
    <property type="match status" value="1"/>
</dbReference>
<dbReference type="RefSeq" id="WP_091687805.1">
    <property type="nucleotide sequence ID" value="NZ_BAABFM010000005.1"/>
</dbReference>
<evidence type="ECO:0000313" key="3">
    <source>
        <dbReference type="Proteomes" id="UP000198806"/>
    </source>
</evidence>
<sequence>MSYLKKKQWILIPDSIPEVIRYCPKCGKRTNFINSEKFRINANRNNIDIWLIYQCSKCKSTWNMSIYERINPNDIKKELYDKFLANDKILAKKYGFDVTIHNKNMSELILDNMDYHIIESVSNDYCDKENEQSIEIISEFPLDIRMDKFLSENLDISRSQIKNMFDKGFIYCQEERNWIKKKVKNGMVINIVISHE</sequence>
<dbReference type="EMBL" id="FOWD01000033">
    <property type="protein sequence ID" value="SFO50601.1"/>
    <property type="molecule type" value="Genomic_DNA"/>
</dbReference>
<keyword evidence="3" id="KW-1185">Reference proteome</keyword>
<dbReference type="InterPro" id="IPR009412">
    <property type="entry name" value="DUF1062"/>
</dbReference>